<dbReference type="Proteomes" id="UP001199642">
    <property type="component" value="Chromosome"/>
</dbReference>
<name>A0ABY3RPV7_9MICO</name>
<accession>A0ABY3RPV7</accession>
<dbReference type="RefSeq" id="WP_231819554.1">
    <property type="nucleotide sequence ID" value="NZ_CP082781.1"/>
</dbReference>
<evidence type="ECO:0000313" key="2">
    <source>
        <dbReference type="EMBL" id="UGS25767.1"/>
    </source>
</evidence>
<dbReference type="EMBL" id="CP082781">
    <property type="protein sequence ID" value="UGS25767.1"/>
    <property type="molecule type" value="Genomic_DNA"/>
</dbReference>
<evidence type="ECO:0008006" key="4">
    <source>
        <dbReference type="Google" id="ProtNLM"/>
    </source>
</evidence>
<evidence type="ECO:0000313" key="3">
    <source>
        <dbReference type="Proteomes" id="UP001199642"/>
    </source>
</evidence>
<gene>
    <name evidence="2" type="ORF">K8F61_14020</name>
</gene>
<reference evidence="2 3" key="1">
    <citation type="submission" date="2023-01" db="EMBL/GenBank/DDBJ databases">
        <title>Characterization of estradiol degrading bacteria Microbacterium sp. MZT7 and reveal degrading genes through genome analysis.</title>
        <authorList>
            <person name="Hao P."/>
            <person name="Gao Y."/>
        </authorList>
    </citation>
    <scope>NUCLEOTIDE SEQUENCE [LARGE SCALE GENOMIC DNA]</scope>
    <source>
        <strain evidence="2 3">MZT7</strain>
    </source>
</reference>
<protein>
    <recommendedName>
        <fullName evidence="4">DUF3263 domain-containing protein</fullName>
    </recommendedName>
</protein>
<evidence type="ECO:0000256" key="1">
    <source>
        <dbReference type="SAM" id="MobiDB-lite"/>
    </source>
</evidence>
<proteinExistence type="predicted"/>
<keyword evidence="3" id="KW-1185">Reference proteome</keyword>
<sequence length="95" mass="9418">MALDPNSSLGDWLGHPRAGAYIRELLSDAGVPEDALGPVLGMPLQQLVVLSDGAIPPALVEHLTALVADDAEAGATGGGPADGAGEDEDAGRPPA</sequence>
<feature type="region of interest" description="Disordered" evidence="1">
    <location>
        <begin position="71"/>
        <end position="95"/>
    </location>
</feature>
<organism evidence="2 3">
    <name type="scientific">Microbacterium resistens</name>
    <dbReference type="NCBI Taxonomy" id="156977"/>
    <lineage>
        <taxon>Bacteria</taxon>
        <taxon>Bacillati</taxon>
        <taxon>Actinomycetota</taxon>
        <taxon>Actinomycetes</taxon>
        <taxon>Micrococcales</taxon>
        <taxon>Microbacteriaceae</taxon>
        <taxon>Microbacterium</taxon>
    </lineage>
</organism>